<dbReference type="Gene3D" id="2.130.10.10">
    <property type="entry name" value="YVTN repeat-like/Quinoprotein amine dehydrogenase"/>
    <property type="match status" value="1"/>
</dbReference>
<dbReference type="AlphaFoldDB" id="X1IM16"/>
<accession>X1IM16</accession>
<feature type="non-terminal residue" evidence="1">
    <location>
        <position position="224"/>
    </location>
</feature>
<gene>
    <name evidence="1" type="ORF">S03H2_55748</name>
</gene>
<sequence>MAKVKAVALGLLLLGLLSSTAPAMASPDIAKWSRVSIPTDGGAGDWVLALDSDVQHLSMAIDGTLYAYGKGLSYTLYKSVDEGYSWSAMGKVEDAIVALATAPDDANVVYYATSSHVYESTDGGESFLPLPLNPGGAGSNNIEITSLDVAKDFAEPTTNIIAVGTRDKDKDKFGGVYLLNAAHLFAWTDTELGNYDVYAVAFSPNYPDDGQLVAVVTDEVDTIV</sequence>
<evidence type="ECO:0008006" key="2">
    <source>
        <dbReference type="Google" id="ProtNLM"/>
    </source>
</evidence>
<comment type="caution">
    <text evidence="1">The sequence shown here is derived from an EMBL/GenBank/DDBJ whole genome shotgun (WGS) entry which is preliminary data.</text>
</comment>
<proteinExistence type="predicted"/>
<protein>
    <recommendedName>
        <fullName evidence="2">Sortilin N-terminal domain-containing protein</fullName>
    </recommendedName>
</protein>
<dbReference type="EMBL" id="BARU01035635">
    <property type="protein sequence ID" value="GAH82762.1"/>
    <property type="molecule type" value="Genomic_DNA"/>
</dbReference>
<evidence type="ECO:0000313" key="1">
    <source>
        <dbReference type="EMBL" id="GAH82762.1"/>
    </source>
</evidence>
<name>X1IM16_9ZZZZ</name>
<dbReference type="InterPro" id="IPR015943">
    <property type="entry name" value="WD40/YVTN_repeat-like_dom_sf"/>
</dbReference>
<dbReference type="SUPFAM" id="SSF110296">
    <property type="entry name" value="Oligoxyloglucan reducing end-specific cellobiohydrolase"/>
    <property type="match status" value="1"/>
</dbReference>
<reference evidence="1" key="1">
    <citation type="journal article" date="2014" name="Front. Microbiol.">
        <title>High frequency of phylogenetically diverse reductive dehalogenase-homologous genes in deep subseafloor sedimentary metagenomes.</title>
        <authorList>
            <person name="Kawai M."/>
            <person name="Futagami T."/>
            <person name="Toyoda A."/>
            <person name="Takaki Y."/>
            <person name="Nishi S."/>
            <person name="Hori S."/>
            <person name="Arai W."/>
            <person name="Tsubouchi T."/>
            <person name="Morono Y."/>
            <person name="Uchiyama I."/>
            <person name="Ito T."/>
            <person name="Fujiyama A."/>
            <person name="Inagaki F."/>
            <person name="Takami H."/>
        </authorList>
    </citation>
    <scope>NUCLEOTIDE SEQUENCE</scope>
    <source>
        <strain evidence="1">Expedition CK06-06</strain>
    </source>
</reference>
<organism evidence="1">
    <name type="scientific">marine sediment metagenome</name>
    <dbReference type="NCBI Taxonomy" id="412755"/>
    <lineage>
        <taxon>unclassified sequences</taxon>
        <taxon>metagenomes</taxon>
        <taxon>ecological metagenomes</taxon>
    </lineage>
</organism>